<sequence length="734" mass="81957">MNETKEERAVRVVKEFNRIRPSLSSFASSLAGKRVEVKAGPVTQTDGKTIFLTPPLTLAHKPEHVRNLCYQRGDDHRELCPGCRRIEELYTNLHHELGHIIFNSLNFQIDPLEYQSEISDIAVEFGGISYASKLQKRIREKNRYMQAVELANKLNPYVGQGWNFFEDYRMEELVTIAQPGFATMVWHDAENILVNGIEDLDGKITFWKSRHVDIQSFSAWLFAAQGHEIEKHFDPKVVAPVRNFIEESQNIPFVNPMHAVLMSVAFVGFMKQHGFFQEEDDEQQSEPGRDDGNESGGESGESTDGTGSSDRADETAVDADDQGTADSSNSSRDEGEQTKRNTGNNEHDNSSGNSDDTDDRQSGQDLSQSDSNDKSDGDSTTESNKDDIPDDGTGNGGQNSPVPSEQAPSPEQIGSPHQCTIHVKTSEVQSNEANDDRIDFNDLEVSKENLTAIISQVENYDEYTKLVGELVYVNPIENLRQKRFKPVDPPNMMSIASSVIHARRVFSESKLDKNYRNLTKGKVDGAILGKRAWGDDERIFKKKLRAQGVDFEVCIGLDLSSSTSSNGLYKNIIHIGYSTAELLQKVDVNFSLYGHRTGHATGRINQVLLPCKTINEPWDNVAKEKCLSLIPAAGSLDGHNLQVYRKVLEKSRARKKLLIYFTDGEIPATLRDEEIPIVQKEIKILRRLGIAMLGVGLETDSPNEVGMDTVLVTDPTDLKSVLKEIEKRINNVGI</sequence>
<reference evidence="2 3" key="1">
    <citation type="submission" date="2016-03" db="EMBL/GenBank/DDBJ databases">
        <authorList>
            <person name="Rimple P."/>
            <person name="Montgomery M.T."/>
            <person name="Guerrero C.A."/>
            <person name="Mavrich T.N."/>
            <person name="Pope W.H."/>
            <person name="Garlena R.A."/>
            <person name="Russell D.A."/>
            <person name="Jacobs-Sera D."/>
            <person name="Hendrix R.W."/>
            <person name="Hatfull G.F."/>
        </authorList>
    </citation>
    <scope>NUCLEOTIDE SEQUENCE [LARGE SCALE GENOMIC DNA]</scope>
</reference>
<feature type="compositionally biased region" description="Basic and acidic residues" evidence="1">
    <location>
        <begin position="371"/>
        <end position="387"/>
    </location>
</feature>
<dbReference type="SUPFAM" id="SSF53300">
    <property type="entry name" value="vWA-like"/>
    <property type="match status" value="1"/>
</dbReference>
<evidence type="ECO:0008006" key="4">
    <source>
        <dbReference type="Google" id="ProtNLM"/>
    </source>
</evidence>
<feature type="region of interest" description="Disordered" evidence="1">
    <location>
        <begin position="278"/>
        <end position="416"/>
    </location>
</feature>
<proteinExistence type="predicted"/>
<evidence type="ECO:0000256" key="1">
    <source>
        <dbReference type="SAM" id="MobiDB-lite"/>
    </source>
</evidence>
<feature type="compositionally biased region" description="Polar residues" evidence="1">
    <location>
        <begin position="398"/>
        <end position="409"/>
    </location>
</feature>
<feature type="compositionally biased region" description="Low complexity" evidence="1">
    <location>
        <begin position="300"/>
        <end position="309"/>
    </location>
</feature>
<gene>
    <name evidence="2" type="primary">82</name>
    <name evidence="2" type="ORF">PBI_PATRICKSTAR_82</name>
</gene>
<name>A0A160DGR7_9CAUD</name>
<evidence type="ECO:0000313" key="3">
    <source>
        <dbReference type="Proteomes" id="UP000229511"/>
    </source>
</evidence>
<evidence type="ECO:0000313" key="2">
    <source>
        <dbReference type="EMBL" id="ANA87316.1"/>
    </source>
</evidence>
<organism evidence="2 3">
    <name type="scientific">Gordonia phage PatrickStar</name>
    <dbReference type="NCBI Taxonomy" id="1838076"/>
    <lineage>
        <taxon>Viruses</taxon>
        <taxon>Duplodnaviria</taxon>
        <taxon>Heunggongvirae</taxon>
        <taxon>Uroviricota</taxon>
        <taxon>Caudoviricetes</taxon>
        <taxon>Orchidvirus</taxon>
        <taxon>Orchidvirus orchid</taxon>
    </lineage>
</organism>
<dbReference type="Proteomes" id="UP000229511">
    <property type="component" value="Genome"/>
</dbReference>
<accession>A0A160DGR7</accession>
<feature type="compositionally biased region" description="Basic and acidic residues" evidence="1">
    <location>
        <begin position="331"/>
        <end position="349"/>
    </location>
</feature>
<dbReference type="EMBL" id="KU998252">
    <property type="protein sequence ID" value="ANA87316.1"/>
    <property type="molecule type" value="Genomic_DNA"/>
</dbReference>
<protein>
    <recommendedName>
        <fullName evidence="4">CobT-like cobalamin biosynthesis protein</fullName>
    </recommendedName>
</protein>
<dbReference type="InterPro" id="IPR036465">
    <property type="entry name" value="vWFA_dom_sf"/>
</dbReference>